<feature type="chain" id="PRO_5002201590" evidence="1">
    <location>
        <begin position="22"/>
        <end position="255"/>
    </location>
</feature>
<dbReference type="EMBL" id="GBYB01002387">
    <property type="protein sequence ID" value="JAG72154.1"/>
    <property type="molecule type" value="Transcribed_RNA"/>
</dbReference>
<dbReference type="InterPro" id="IPR038602">
    <property type="entry name" value="Mite_allergen_7_sf"/>
</dbReference>
<evidence type="ECO:0000313" key="2">
    <source>
        <dbReference type="EMBL" id="JAG72154.1"/>
    </source>
</evidence>
<keyword evidence="1" id="KW-0732">Signal</keyword>
<sequence length="255" mass="29304">MILWIGIVLVALGAKIQSLDAIDPEINDENLSVMNQITQVDLNNLFDKSLPLIQKMIIKGGLDPLNMPDQILSISDIPGLNPMIHLQRGWVQETETIKRSGDVIVRYGGKVIEFDAALGWNHLDATYTYTLRYFLFTRKGTFNGRFDDVKVQLLGSFDLNTRKINLRFFKITGIGGFSLKIHGHLLDHVLNAFTKVVTIFSRDLVVREIEYRFELALQDKIKEVNDLIPEPYSFFEELLWNYETDSIDLPMDHFK</sequence>
<gene>
    <name evidence="2" type="primary">rpmI_1</name>
    <name evidence="2" type="ORF">g.15826</name>
</gene>
<dbReference type="InterPro" id="IPR020234">
    <property type="entry name" value="Mite_allergen_group-7"/>
</dbReference>
<name>A0A0C9QP13_9HYME</name>
<dbReference type="AlphaFoldDB" id="A0A0C9QP13"/>
<reference evidence="2" key="1">
    <citation type="submission" date="2015-01" db="EMBL/GenBank/DDBJ databases">
        <title>Transcriptome Assembly of Fopius arisanus.</title>
        <authorList>
            <person name="Geib S."/>
        </authorList>
    </citation>
    <scope>NUCLEOTIDE SEQUENCE</scope>
</reference>
<dbReference type="Pfam" id="PF16984">
    <property type="entry name" value="Grp7_allergen"/>
    <property type="match status" value="1"/>
</dbReference>
<dbReference type="Gene3D" id="3.15.10.50">
    <property type="match status" value="1"/>
</dbReference>
<protein>
    <submittedName>
        <fullName evidence="2">RpmI_1 protein</fullName>
    </submittedName>
</protein>
<organism evidence="2">
    <name type="scientific">Fopius arisanus</name>
    <dbReference type="NCBI Taxonomy" id="64838"/>
    <lineage>
        <taxon>Eukaryota</taxon>
        <taxon>Metazoa</taxon>
        <taxon>Ecdysozoa</taxon>
        <taxon>Arthropoda</taxon>
        <taxon>Hexapoda</taxon>
        <taxon>Insecta</taxon>
        <taxon>Pterygota</taxon>
        <taxon>Neoptera</taxon>
        <taxon>Endopterygota</taxon>
        <taxon>Hymenoptera</taxon>
        <taxon>Apocrita</taxon>
        <taxon>Ichneumonoidea</taxon>
        <taxon>Braconidae</taxon>
        <taxon>Opiinae</taxon>
        <taxon>Fopius</taxon>
    </lineage>
</organism>
<feature type="signal peptide" evidence="1">
    <location>
        <begin position="1"/>
        <end position="21"/>
    </location>
</feature>
<evidence type="ECO:0000256" key="1">
    <source>
        <dbReference type="SAM" id="SignalP"/>
    </source>
</evidence>
<proteinExistence type="predicted"/>
<accession>A0A0C9QP13</accession>